<gene>
    <name evidence="1" type="ORF">JZO70_18500</name>
</gene>
<dbReference type="Proteomes" id="UP000664601">
    <property type="component" value="Unassembled WGS sequence"/>
</dbReference>
<comment type="caution">
    <text evidence="1">The sequence shown here is derived from an EMBL/GenBank/DDBJ whole genome shotgun (WGS) entry which is preliminary data.</text>
</comment>
<proteinExistence type="predicted"/>
<name>A0ABS3LEX3_9ENTE</name>
<organism evidence="1 2">
    <name type="scientific">Candidatus Enterococcus moelleringii</name>
    <dbReference type="NCBI Taxonomy" id="2815325"/>
    <lineage>
        <taxon>Bacteria</taxon>
        <taxon>Bacillati</taxon>
        <taxon>Bacillota</taxon>
        <taxon>Bacilli</taxon>
        <taxon>Lactobacillales</taxon>
        <taxon>Enterococcaceae</taxon>
        <taxon>Enterococcus</taxon>
    </lineage>
</organism>
<dbReference type="EMBL" id="JAFREM010000030">
    <property type="protein sequence ID" value="MBO1308173.1"/>
    <property type="molecule type" value="Genomic_DNA"/>
</dbReference>
<evidence type="ECO:0000313" key="2">
    <source>
        <dbReference type="Proteomes" id="UP000664601"/>
    </source>
</evidence>
<reference evidence="1 2" key="1">
    <citation type="submission" date="2021-03" db="EMBL/GenBank/DDBJ databases">
        <title>Enterococcal diversity collection.</title>
        <authorList>
            <person name="Gilmore M.S."/>
            <person name="Schwartzman J."/>
            <person name="Van Tyne D."/>
            <person name="Martin M."/>
            <person name="Earl A.M."/>
            <person name="Manson A.L."/>
            <person name="Straub T."/>
            <person name="Salamzade R."/>
            <person name="Saavedra J."/>
            <person name="Lebreton F."/>
            <person name="Prichula J."/>
            <person name="Schaufler K."/>
            <person name="Gaca A."/>
            <person name="Sgardioli B."/>
            <person name="Wagenaar J."/>
            <person name="Strong T."/>
        </authorList>
    </citation>
    <scope>NUCLEOTIDE SEQUENCE [LARGE SCALE GENOMIC DNA]</scope>
    <source>
        <strain evidence="1 2">669A</strain>
    </source>
</reference>
<sequence length="90" mass="10328">MNAYVEVQDKTGTDYYYAALEVKNQKLSVKRHQGLYKVAEKELSLNEIHDLAVGGNQDRQIKFHHGKDSFTFFDAGNNVVGYLYHQLFTA</sequence>
<protein>
    <submittedName>
        <fullName evidence="1">Uncharacterized protein</fullName>
    </submittedName>
</protein>
<accession>A0ABS3LEX3</accession>
<evidence type="ECO:0000313" key="1">
    <source>
        <dbReference type="EMBL" id="MBO1308173.1"/>
    </source>
</evidence>
<keyword evidence="2" id="KW-1185">Reference proteome</keyword>
<dbReference type="RefSeq" id="WP_207675165.1">
    <property type="nucleotide sequence ID" value="NZ_JAFREM010000030.1"/>
</dbReference>